<organism evidence="4 5">
    <name type="scientific">Tateyamaria armeniaca</name>
    <dbReference type="NCBI Taxonomy" id="2518930"/>
    <lineage>
        <taxon>Bacteria</taxon>
        <taxon>Pseudomonadati</taxon>
        <taxon>Pseudomonadota</taxon>
        <taxon>Alphaproteobacteria</taxon>
        <taxon>Rhodobacterales</taxon>
        <taxon>Roseobacteraceae</taxon>
        <taxon>Tateyamaria</taxon>
    </lineage>
</organism>
<dbReference type="Proteomes" id="UP001627408">
    <property type="component" value="Unassembled WGS sequence"/>
</dbReference>
<feature type="domain" description="Glycosyl transferase family 4" evidence="3">
    <location>
        <begin position="26"/>
        <end position="192"/>
    </location>
</feature>
<sequence>MKLLFVHQNMPGQYRELVQWLAAQGGHEIVFLTQRLNAPKITGVRTVVYKTHHKPGEDAYALSKTWETAAGNGFGAVTALRKIMAEGFTPDIVIGHVGWGEMSFFREVLPKTPMIGFFEYFYSVRGGPVGFDPKDEVSDHAPYIMHGHNVVPLLNIEAVDVGHSPTIWQRDRFPASFHDKIYVCHDGIRTDKLVPDAKASVTLGRIGRPLTAEDEIVTYMARNLETTRGFHQFMRALPSIQKARPNARILVIGGNDASYGGKSKHPGGLRGQMETEVGHLLDWDRLHFLGQVPYKNYQQIIQISACHIYLTMPFVLSWSLLEAMSMQATIVASDVAPVREVMTHGETGQLVDFFDPEALAAQVVEILARPADFAHLGPAARQHVVDNYDFLTVCLPEHIRQMNALVPEDLRIPVP</sequence>
<evidence type="ECO:0000313" key="5">
    <source>
        <dbReference type="Proteomes" id="UP001627408"/>
    </source>
</evidence>
<dbReference type="CDD" id="cd03818">
    <property type="entry name" value="GT4_ExpC-like"/>
    <property type="match status" value="1"/>
</dbReference>
<dbReference type="Pfam" id="PF12000">
    <property type="entry name" value="Glyco_trans_4_3"/>
    <property type="match status" value="1"/>
</dbReference>
<name>A0ABW8UPX6_9RHOB</name>
<dbReference type="Gene3D" id="3.40.50.2000">
    <property type="entry name" value="Glycogen Phosphorylase B"/>
    <property type="match status" value="2"/>
</dbReference>
<keyword evidence="5" id="KW-1185">Reference proteome</keyword>
<protein>
    <submittedName>
        <fullName evidence="4">Glycosyltransferase family 4 protein</fullName>
    </submittedName>
</protein>
<accession>A0ABW8UPX6</accession>
<evidence type="ECO:0000259" key="3">
    <source>
        <dbReference type="Pfam" id="PF12000"/>
    </source>
</evidence>
<reference evidence="4 5" key="1">
    <citation type="submission" date="2024-08" db="EMBL/GenBank/DDBJ databases">
        <title>Tateyamaria sp. nov., isolated from marine algae.</title>
        <authorList>
            <person name="Choi B.J."/>
            <person name="Kim J.M."/>
            <person name="Lee J.K."/>
            <person name="Choi D.G."/>
            <person name="Bayburt H."/>
            <person name="Baek J.H."/>
            <person name="Han D.M."/>
            <person name="Jeon C.O."/>
        </authorList>
    </citation>
    <scope>NUCLEOTIDE SEQUENCE [LARGE SCALE GENOMIC DNA]</scope>
    <source>
        <strain evidence="4 5">KMU-156</strain>
    </source>
</reference>
<gene>
    <name evidence="4" type="ORF">ACERZ8_04490</name>
</gene>
<evidence type="ECO:0000313" key="4">
    <source>
        <dbReference type="EMBL" id="MFL4469161.1"/>
    </source>
</evidence>
<dbReference type="SUPFAM" id="SSF53756">
    <property type="entry name" value="UDP-Glycosyltransferase/glycogen phosphorylase"/>
    <property type="match status" value="1"/>
</dbReference>
<evidence type="ECO:0000256" key="1">
    <source>
        <dbReference type="ARBA" id="ARBA00022679"/>
    </source>
</evidence>
<proteinExistence type="predicted"/>
<dbReference type="InterPro" id="IPR022623">
    <property type="entry name" value="Glyco_trans_4"/>
</dbReference>
<dbReference type="PANTHER" id="PTHR46401">
    <property type="entry name" value="GLYCOSYLTRANSFERASE WBBK-RELATED"/>
    <property type="match status" value="1"/>
</dbReference>
<dbReference type="RefSeq" id="WP_407590932.1">
    <property type="nucleotide sequence ID" value="NZ_JBHDIY010000002.1"/>
</dbReference>
<dbReference type="EMBL" id="JBHDIY010000002">
    <property type="protein sequence ID" value="MFL4469161.1"/>
    <property type="molecule type" value="Genomic_DNA"/>
</dbReference>
<evidence type="ECO:0000259" key="2">
    <source>
        <dbReference type="Pfam" id="PF00534"/>
    </source>
</evidence>
<dbReference type="Pfam" id="PF00534">
    <property type="entry name" value="Glycos_transf_1"/>
    <property type="match status" value="1"/>
</dbReference>
<keyword evidence="1" id="KW-0808">Transferase</keyword>
<dbReference type="InterPro" id="IPR001296">
    <property type="entry name" value="Glyco_trans_1"/>
</dbReference>
<dbReference type="PANTHER" id="PTHR46401:SF2">
    <property type="entry name" value="GLYCOSYLTRANSFERASE WBBK-RELATED"/>
    <property type="match status" value="1"/>
</dbReference>
<feature type="domain" description="Glycosyl transferase family 1" evidence="2">
    <location>
        <begin position="212"/>
        <end position="382"/>
    </location>
</feature>
<comment type="caution">
    <text evidence="4">The sequence shown here is derived from an EMBL/GenBank/DDBJ whole genome shotgun (WGS) entry which is preliminary data.</text>
</comment>